<dbReference type="GO" id="GO:0005737">
    <property type="term" value="C:cytoplasm"/>
    <property type="evidence" value="ECO:0007669"/>
    <property type="project" value="TreeGrafter"/>
</dbReference>
<accession>A0A0F8ZFI7</accession>
<dbReference type="GO" id="GO:0044550">
    <property type="term" value="P:secondary metabolite biosynthetic process"/>
    <property type="evidence" value="ECO:0007669"/>
    <property type="project" value="TreeGrafter"/>
</dbReference>
<gene>
    <name evidence="2" type="ORF">LCGC14_3040950</name>
</gene>
<feature type="non-terminal residue" evidence="2">
    <location>
        <position position="66"/>
    </location>
</feature>
<dbReference type="Gene3D" id="3.30.559.30">
    <property type="entry name" value="Nonribosomal peptide synthetase, condensation domain"/>
    <property type="match status" value="1"/>
</dbReference>
<reference evidence="2" key="1">
    <citation type="journal article" date="2015" name="Nature">
        <title>Complex archaea that bridge the gap between prokaryotes and eukaryotes.</title>
        <authorList>
            <person name="Spang A."/>
            <person name="Saw J.H."/>
            <person name="Jorgensen S.L."/>
            <person name="Zaremba-Niedzwiedzka K."/>
            <person name="Martijn J."/>
            <person name="Lind A.E."/>
            <person name="van Eijk R."/>
            <person name="Schleper C."/>
            <person name="Guy L."/>
            <person name="Ettema T.J."/>
        </authorList>
    </citation>
    <scope>NUCLEOTIDE SEQUENCE</scope>
</reference>
<dbReference type="GO" id="GO:0031177">
    <property type="term" value="F:phosphopantetheine binding"/>
    <property type="evidence" value="ECO:0007669"/>
    <property type="project" value="TreeGrafter"/>
</dbReference>
<dbReference type="PANTHER" id="PTHR45527:SF1">
    <property type="entry name" value="FATTY ACID SYNTHASE"/>
    <property type="match status" value="1"/>
</dbReference>
<comment type="caution">
    <text evidence="2">The sequence shown here is derived from an EMBL/GenBank/DDBJ whole genome shotgun (WGS) entry which is preliminary data.</text>
</comment>
<sequence length="66" mass="6979">MSFVGTTVSGRDIPVAGIESSVGLYINTLPLALDWAESVTIHTQLQSLQQRIAALNSHSGIELASL</sequence>
<dbReference type="InterPro" id="IPR001242">
    <property type="entry name" value="Condensation_dom"/>
</dbReference>
<protein>
    <recommendedName>
        <fullName evidence="1">Condensation domain-containing protein</fullName>
    </recommendedName>
</protein>
<evidence type="ECO:0000259" key="1">
    <source>
        <dbReference type="Pfam" id="PF00668"/>
    </source>
</evidence>
<feature type="domain" description="Condensation" evidence="1">
    <location>
        <begin position="3"/>
        <end position="66"/>
    </location>
</feature>
<dbReference type="PANTHER" id="PTHR45527">
    <property type="entry name" value="NONRIBOSOMAL PEPTIDE SYNTHETASE"/>
    <property type="match status" value="1"/>
</dbReference>
<dbReference type="AlphaFoldDB" id="A0A0F8ZFI7"/>
<dbReference type="EMBL" id="LAZR01063806">
    <property type="protein sequence ID" value="KKK58781.1"/>
    <property type="molecule type" value="Genomic_DNA"/>
</dbReference>
<dbReference type="GO" id="GO:0043041">
    <property type="term" value="P:amino acid activation for nonribosomal peptide biosynthetic process"/>
    <property type="evidence" value="ECO:0007669"/>
    <property type="project" value="TreeGrafter"/>
</dbReference>
<evidence type="ECO:0000313" key="2">
    <source>
        <dbReference type="EMBL" id="KKK58781.1"/>
    </source>
</evidence>
<proteinExistence type="predicted"/>
<dbReference type="GO" id="GO:0003824">
    <property type="term" value="F:catalytic activity"/>
    <property type="evidence" value="ECO:0007669"/>
    <property type="project" value="InterPro"/>
</dbReference>
<dbReference type="SUPFAM" id="SSF52777">
    <property type="entry name" value="CoA-dependent acyltransferases"/>
    <property type="match status" value="1"/>
</dbReference>
<dbReference type="Pfam" id="PF00668">
    <property type="entry name" value="Condensation"/>
    <property type="match status" value="1"/>
</dbReference>
<name>A0A0F8ZFI7_9ZZZZ</name>
<organism evidence="2">
    <name type="scientific">marine sediment metagenome</name>
    <dbReference type="NCBI Taxonomy" id="412755"/>
    <lineage>
        <taxon>unclassified sequences</taxon>
        <taxon>metagenomes</taxon>
        <taxon>ecological metagenomes</taxon>
    </lineage>
</organism>